<organism evidence="2 3">
    <name type="scientific">Petrolisthes cinctipes</name>
    <name type="common">Flat porcelain crab</name>
    <dbReference type="NCBI Taxonomy" id="88211"/>
    <lineage>
        <taxon>Eukaryota</taxon>
        <taxon>Metazoa</taxon>
        <taxon>Ecdysozoa</taxon>
        <taxon>Arthropoda</taxon>
        <taxon>Crustacea</taxon>
        <taxon>Multicrustacea</taxon>
        <taxon>Malacostraca</taxon>
        <taxon>Eumalacostraca</taxon>
        <taxon>Eucarida</taxon>
        <taxon>Decapoda</taxon>
        <taxon>Pleocyemata</taxon>
        <taxon>Anomura</taxon>
        <taxon>Galatheoidea</taxon>
        <taxon>Porcellanidae</taxon>
        <taxon>Petrolisthes</taxon>
    </lineage>
</organism>
<evidence type="ECO:0000256" key="1">
    <source>
        <dbReference type="SAM" id="MobiDB-lite"/>
    </source>
</evidence>
<keyword evidence="3" id="KW-1185">Reference proteome</keyword>
<dbReference type="EMBL" id="JAWQEG010001044">
    <property type="protein sequence ID" value="KAK3882957.1"/>
    <property type="molecule type" value="Genomic_DNA"/>
</dbReference>
<sequence length="164" mass="17975">MIEAERVEGEGMVEAERGESEGMIETEKGEAEKGEGEGMVETERGGGGVNEAVTKRGHERPASQPAFLEPSLACSSKSQRCHLFSRQVSPRFSHATRDLRGVGGPNHPPSHTIIITRDYRLEVLTPAAYPRLSVRGNDLILQNVRPSQVKWFGWVGAECVCVYA</sequence>
<feature type="region of interest" description="Disordered" evidence="1">
    <location>
        <begin position="1"/>
        <end position="67"/>
    </location>
</feature>
<dbReference type="AlphaFoldDB" id="A0AAE1FYD4"/>
<proteinExistence type="predicted"/>
<gene>
    <name evidence="2" type="ORF">Pcinc_012700</name>
</gene>
<evidence type="ECO:0000313" key="3">
    <source>
        <dbReference type="Proteomes" id="UP001286313"/>
    </source>
</evidence>
<feature type="compositionally biased region" description="Basic and acidic residues" evidence="1">
    <location>
        <begin position="1"/>
        <end position="44"/>
    </location>
</feature>
<name>A0AAE1FYD4_PETCI</name>
<evidence type="ECO:0000313" key="2">
    <source>
        <dbReference type="EMBL" id="KAK3882957.1"/>
    </source>
</evidence>
<accession>A0AAE1FYD4</accession>
<dbReference type="Proteomes" id="UP001286313">
    <property type="component" value="Unassembled WGS sequence"/>
</dbReference>
<comment type="caution">
    <text evidence="2">The sequence shown here is derived from an EMBL/GenBank/DDBJ whole genome shotgun (WGS) entry which is preliminary data.</text>
</comment>
<reference evidence="2" key="1">
    <citation type="submission" date="2023-10" db="EMBL/GenBank/DDBJ databases">
        <title>Genome assemblies of two species of porcelain crab, Petrolisthes cinctipes and Petrolisthes manimaculis (Anomura: Porcellanidae).</title>
        <authorList>
            <person name="Angst P."/>
        </authorList>
    </citation>
    <scope>NUCLEOTIDE SEQUENCE</scope>
    <source>
        <strain evidence="2">PB745_01</strain>
        <tissue evidence="2">Gill</tissue>
    </source>
</reference>
<protein>
    <submittedName>
        <fullName evidence="2">Uncharacterized protein</fullName>
    </submittedName>
</protein>